<evidence type="ECO:0000313" key="1">
    <source>
        <dbReference type="EMBL" id="KAK4777141.1"/>
    </source>
</evidence>
<sequence length="158" mass="17872">MLLTFFQKQMGKSQLTVCVPFCLPSFPSSSFLYSGVAIDAMGSRFNSWDRVSRLFSDLGTKPRYSSVLCAIDPELMHKVLVVDDCWFRVLCRRDYWGSWSISVVKNERKRRRLAVSYSKSSEEDVPLAPLSCRGAATETIRACNGFTVPGSMMLKTEM</sequence>
<keyword evidence="2" id="KW-1185">Reference proteome</keyword>
<dbReference type="Proteomes" id="UP001346149">
    <property type="component" value="Unassembled WGS sequence"/>
</dbReference>
<name>A0AAN7L9N8_TRANT</name>
<proteinExistence type="predicted"/>
<comment type="caution">
    <text evidence="1">The sequence shown here is derived from an EMBL/GenBank/DDBJ whole genome shotgun (WGS) entry which is preliminary data.</text>
</comment>
<gene>
    <name evidence="1" type="ORF">SAY86_005829</name>
</gene>
<reference evidence="1 2" key="1">
    <citation type="journal article" date="2023" name="Hortic Res">
        <title>Pangenome of water caltrop reveals structural variations and asymmetric subgenome divergence after allopolyploidization.</title>
        <authorList>
            <person name="Zhang X."/>
            <person name="Chen Y."/>
            <person name="Wang L."/>
            <person name="Yuan Y."/>
            <person name="Fang M."/>
            <person name="Shi L."/>
            <person name="Lu R."/>
            <person name="Comes H.P."/>
            <person name="Ma Y."/>
            <person name="Chen Y."/>
            <person name="Huang G."/>
            <person name="Zhou Y."/>
            <person name="Zheng Z."/>
            <person name="Qiu Y."/>
        </authorList>
    </citation>
    <scope>NUCLEOTIDE SEQUENCE [LARGE SCALE GENOMIC DNA]</scope>
    <source>
        <strain evidence="1">F231</strain>
    </source>
</reference>
<accession>A0AAN7L9N8</accession>
<organism evidence="1 2">
    <name type="scientific">Trapa natans</name>
    <name type="common">Water chestnut</name>
    <dbReference type="NCBI Taxonomy" id="22666"/>
    <lineage>
        <taxon>Eukaryota</taxon>
        <taxon>Viridiplantae</taxon>
        <taxon>Streptophyta</taxon>
        <taxon>Embryophyta</taxon>
        <taxon>Tracheophyta</taxon>
        <taxon>Spermatophyta</taxon>
        <taxon>Magnoliopsida</taxon>
        <taxon>eudicotyledons</taxon>
        <taxon>Gunneridae</taxon>
        <taxon>Pentapetalae</taxon>
        <taxon>rosids</taxon>
        <taxon>malvids</taxon>
        <taxon>Myrtales</taxon>
        <taxon>Lythraceae</taxon>
        <taxon>Trapa</taxon>
    </lineage>
</organism>
<dbReference type="EMBL" id="JAXQNO010000018">
    <property type="protein sequence ID" value="KAK4777141.1"/>
    <property type="molecule type" value="Genomic_DNA"/>
</dbReference>
<protein>
    <submittedName>
        <fullName evidence="1">Uncharacterized protein</fullName>
    </submittedName>
</protein>
<evidence type="ECO:0000313" key="2">
    <source>
        <dbReference type="Proteomes" id="UP001346149"/>
    </source>
</evidence>
<dbReference type="AlphaFoldDB" id="A0AAN7L9N8"/>